<keyword evidence="2" id="KW-1185">Reference proteome</keyword>
<name>A0ABN2P8N9_9MICO</name>
<dbReference type="Pfam" id="PF01026">
    <property type="entry name" value="TatD_DNase"/>
    <property type="match status" value="1"/>
</dbReference>
<dbReference type="PANTHER" id="PTHR46124:SF2">
    <property type="entry name" value="D-AMINOACYL-TRNA DEACYLASE"/>
    <property type="match status" value="1"/>
</dbReference>
<dbReference type="PANTHER" id="PTHR46124">
    <property type="entry name" value="D-AMINOACYL-TRNA DEACYLASE"/>
    <property type="match status" value="1"/>
</dbReference>
<dbReference type="GO" id="GO:0016787">
    <property type="term" value="F:hydrolase activity"/>
    <property type="evidence" value="ECO:0007669"/>
    <property type="project" value="UniProtKB-KW"/>
</dbReference>
<dbReference type="EMBL" id="BAAAOF010000001">
    <property type="protein sequence ID" value="GAA1914783.1"/>
    <property type="molecule type" value="Genomic_DNA"/>
</dbReference>
<dbReference type="InterPro" id="IPR001130">
    <property type="entry name" value="TatD-like"/>
</dbReference>
<keyword evidence="1" id="KW-0378">Hydrolase</keyword>
<dbReference type="Gene3D" id="3.20.20.140">
    <property type="entry name" value="Metal-dependent hydrolases"/>
    <property type="match status" value="1"/>
</dbReference>
<protein>
    <submittedName>
        <fullName evidence="1">TatD family hydrolase</fullName>
    </submittedName>
</protein>
<dbReference type="Proteomes" id="UP001501343">
    <property type="component" value="Unassembled WGS sequence"/>
</dbReference>
<reference evidence="1 2" key="1">
    <citation type="journal article" date="2019" name="Int. J. Syst. Evol. Microbiol.">
        <title>The Global Catalogue of Microorganisms (GCM) 10K type strain sequencing project: providing services to taxonomists for standard genome sequencing and annotation.</title>
        <authorList>
            <consortium name="The Broad Institute Genomics Platform"/>
            <consortium name="The Broad Institute Genome Sequencing Center for Infectious Disease"/>
            <person name="Wu L."/>
            <person name="Ma J."/>
        </authorList>
    </citation>
    <scope>NUCLEOTIDE SEQUENCE [LARGE SCALE GENOMIC DNA]</scope>
    <source>
        <strain evidence="1 2">JCM 14900</strain>
    </source>
</reference>
<organism evidence="1 2">
    <name type="scientific">Microbacterium aoyamense</name>
    <dbReference type="NCBI Taxonomy" id="344166"/>
    <lineage>
        <taxon>Bacteria</taxon>
        <taxon>Bacillati</taxon>
        <taxon>Actinomycetota</taxon>
        <taxon>Actinomycetes</taxon>
        <taxon>Micrococcales</taxon>
        <taxon>Microbacteriaceae</taxon>
        <taxon>Microbacterium</taxon>
    </lineage>
</organism>
<evidence type="ECO:0000313" key="1">
    <source>
        <dbReference type="EMBL" id="GAA1914783.1"/>
    </source>
</evidence>
<comment type="caution">
    <text evidence="1">The sequence shown here is derived from an EMBL/GenBank/DDBJ whole genome shotgun (WGS) entry which is preliminary data.</text>
</comment>
<evidence type="ECO:0000313" key="2">
    <source>
        <dbReference type="Proteomes" id="UP001501343"/>
    </source>
</evidence>
<accession>A0ABN2P8N9</accession>
<proteinExistence type="predicted"/>
<sequence>MTVWGVGCHPGLASAQEEFDRKRFSSLIRTTPFVSEVGLDRRSKVPMLTQEKTFRVILQELTQSPRIASIHNSGACHLVLELLEEVPIKGVVLHWWRGTPAQTDRAVALGCWFSINAAGMKYTADVARIPRDRILTETDHPSGDRSAPAPRQPGAVADVETALARVYGTPSADVRRQVWRNFKTLAEEVDVVELLSPPIRRMIAVA</sequence>
<gene>
    <name evidence="1" type="ORF">GCM10009775_04170</name>
</gene>
<dbReference type="SUPFAM" id="SSF51556">
    <property type="entry name" value="Metallo-dependent hydrolases"/>
    <property type="match status" value="1"/>
</dbReference>
<dbReference type="InterPro" id="IPR032466">
    <property type="entry name" value="Metal_Hydrolase"/>
</dbReference>